<dbReference type="EMBL" id="AL009126">
    <property type="protein sequence ID" value="SOX90582.1"/>
    <property type="molecule type" value="Genomic_DNA"/>
</dbReference>
<reference evidence="2" key="4">
    <citation type="journal article" date="2013" name="Microbiology">
        <title>An updated metabolic view of the Bacillus subtilis 168 genome.</title>
        <authorList>
            <person name="Belda E."/>
            <person name="Sekowska A."/>
            <person name="Le Fevre F."/>
            <person name="Mornico D."/>
            <person name="Morgat A."/>
            <person name="Ouzounis C."/>
            <person name="Vallenet D."/>
            <person name="Medigue C."/>
            <person name="Danchin A."/>
        </authorList>
    </citation>
    <scope>NUCLEOTIDE SEQUENCE</scope>
    <source>
        <strain evidence="2">168</strain>
    </source>
</reference>
<evidence type="ECO:0000313" key="1">
    <source>
        <dbReference type="EMBL" id="QJP89401.1"/>
    </source>
</evidence>
<reference evidence="2" key="2">
    <citation type="journal article" date="2009" name="Microbiology">
        <title>From a consortium sequence to a unified sequence: the Bacillus subtilis 168 reference genome a decade later.</title>
        <authorList>
            <person name="Barbe V."/>
            <person name="Cruveiller S."/>
            <person name="Kunst F."/>
            <person name="Lenoble P."/>
            <person name="Meurice G."/>
            <person name="Sekowska A."/>
            <person name="Vallenet D."/>
            <person name="Wang T."/>
            <person name="Moszer I."/>
            <person name="Medigue C."/>
            <person name="Danchin A."/>
        </authorList>
    </citation>
    <scope>NUCLEOTIDE SEQUENCE</scope>
    <source>
        <strain evidence="2">168</strain>
    </source>
</reference>
<dbReference type="EMBL" id="CP052842">
    <property type="protein sequence ID" value="QJP89401.1"/>
    <property type="molecule type" value="Genomic_DNA"/>
</dbReference>
<reference evidence="2" key="5">
    <citation type="submission" date="2013-01" db="EMBL/GenBank/DDBJ databases">
        <authorList>
            <consortium name="AMAbiotics and Genoscope"/>
            <person name="Genoscope - C.E.A."/>
        </authorList>
    </citation>
    <scope>NUCLEOTIDE SEQUENCE</scope>
    <source>
        <strain evidence="2">168</strain>
    </source>
</reference>
<dbReference type="GeneID" id="37862927"/>
<accession>A0A2K4Z9L2</accession>
<proteinExistence type="predicted"/>
<dbReference type="AlphaFoldDB" id="A0A2K4Z9L2"/>
<dbReference type="RefSeq" id="WP_003245984.1">
    <property type="nucleotide sequence ID" value="NC_000964.3"/>
</dbReference>
<reference evidence="1" key="7">
    <citation type="submission" date="2020-04" db="EMBL/GenBank/DDBJ databases">
        <title>Phage recombination drives evolution of spore-forming Bacilli.</title>
        <authorList>
            <person name="Dragos A."/>
            <person name="Kovacs A.T."/>
        </authorList>
    </citation>
    <scope>NUCLEOTIDE SEQUENCE</scope>
    <source>
        <strain evidence="1">168</strain>
    </source>
</reference>
<dbReference type="Proteomes" id="UP000001570">
    <property type="component" value="Chromosome"/>
</dbReference>
<sequence length="53" mass="6542">MGKKLIETIQYPPYYCDVAYLESSHMKSRRNLFQNKKSLDVWQWITLEIYWLI</sequence>
<dbReference type="EnsemblBacteria" id="SOX90582">
    <property type="protein sequence ID" value="SOX90582"/>
    <property type="gene ID" value="BSU_26827"/>
</dbReference>
<dbReference type="RefSeq" id="YP_009513986.1">
    <property type="nucleotide sequence ID" value="NC_000964.3"/>
</dbReference>
<evidence type="ECO:0000313" key="3">
    <source>
        <dbReference type="Proteomes" id="UP000001570"/>
    </source>
</evidence>
<keyword evidence="3" id="KW-1185">Reference proteome</keyword>
<evidence type="ECO:0000313" key="2">
    <source>
        <dbReference type="EMBL" id="SOX90582.1"/>
    </source>
</evidence>
<reference evidence="2" key="6">
    <citation type="journal article" date="2018" name="Microb. Biotechnol.">
        <title>Bacillus subtilis, the model Gram-positive bacterium: 20 years of annotation refinement.</title>
        <authorList>
            <person name="Borriss R."/>
            <person name="Danchin A."/>
            <person name="Harwood C.R."/>
            <person name="Medigue C."/>
            <person name="Rocha E.P.C."/>
            <person name="Sekowska A."/>
            <person name="Vallenet D."/>
        </authorList>
    </citation>
    <scope>NUCLEOTIDE SEQUENCE</scope>
    <source>
        <strain evidence="2">168</strain>
    </source>
</reference>
<protein>
    <submittedName>
        <fullName evidence="2">Uncharacterized protein</fullName>
    </submittedName>
</protein>
<dbReference type="OrthoDB" id="9857632at2"/>
<reference evidence="2" key="3">
    <citation type="submission" date="2009-01" db="EMBL/GenBank/DDBJ databases">
        <authorList>
            <consortium name="Institut Pasteur and Genoscope"/>
            <person name="Genoscope - C.E.A."/>
        </authorList>
    </citation>
    <scope>NUCLEOTIDE SEQUENCE</scope>
    <source>
        <strain evidence="2">168</strain>
    </source>
</reference>
<organism evidence="2 3">
    <name type="scientific">Bacillus subtilis (strain 168)</name>
    <dbReference type="NCBI Taxonomy" id="224308"/>
    <lineage>
        <taxon>Bacteria</taxon>
        <taxon>Bacillati</taxon>
        <taxon>Bacillota</taxon>
        <taxon>Bacilli</taxon>
        <taxon>Bacillales</taxon>
        <taxon>Bacillaceae</taxon>
        <taxon>Bacillus</taxon>
    </lineage>
</organism>
<dbReference type="SMR" id="A0A2K4Z9L2"/>
<reference evidence="2" key="8">
    <citation type="journal article" date="2023" name="Microb. Biotechnol.">
        <title>A model industrial workhorse: Bacillus subtilis strain 168 and its genome after a quarter of a century.</title>
        <authorList>
            <person name="Bremer E."/>
            <person name="Calteau A."/>
            <person name="Danchin A."/>
            <person name="Harwood C."/>
            <person name="Helmann J.D."/>
            <person name="Medigue C."/>
            <person name="Palsson B.O."/>
            <person name="Sekowska A."/>
            <person name="Vallenet D."/>
            <person name="Zuniga A."/>
            <person name="Zuniga C."/>
        </authorList>
    </citation>
    <scope>NUCLEOTIDE SEQUENCE</scope>
    <source>
        <strain evidence="2">168</strain>
    </source>
</reference>
<name>A0A2K4Z9L2_BACSU</name>
<reference evidence="2 3" key="1">
    <citation type="journal article" date="1997" name="Nature">
        <title>The complete genome sequence of the Gram-positive bacterium Bacillus subtilis.</title>
        <authorList>
            <person name="Kunst F."/>
            <person name="Ogasawara N."/>
            <person name="Moszer I."/>
            <person name="Albertini A.M."/>
            <person name="Alloni G."/>
            <person name="Azevedo V."/>
            <person name="Bertero M.G."/>
            <person name="Bessieres P."/>
            <person name="Bolotin A."/>
            <person name="Borchert S."/>
            <person name="Borriss R."/>
            <person name="Boursier L."/>
            <person name="Brans A."/>
            <person name="Braun M."/>
            <person name="Brignell S.C."/>
            <person name="Bron S."/>
            <person name="Brouillet S."/>
            <person name="Bruschi C.V."/>
            <person name="Caldwell B."/>
            <person name="Capuano V."/>
            <person name="Carter N.M."/>
            <person name="Choi S.K."/>
            <person name="Codani J.J."/>
            <person name="Connerton I.F."/>
            <person name="Cummings N.J."/>
            <person name="Daniel R.A."/>
            <person name="Denizot F."/>
            <person name="Devine K.M."/>
            <person name="Dusterhoft A."/>
            <person name="Ehrlich S.D."/>
            <person name="Emmerson P.T."/>
            <person name="Entian K.D."/>
            <person name="Errington J."/>
            <person name="Fabret C."/>
            <person name="Ferrari E."/>
            <person name="Foulger D."/>
            <person name="Fritz C."/>
            <person name="Fujita M."/>
            <person name="Fujita Y."/>
            <person name="Fuma S."/>
            <person name="Galizzi A."/>
            <person name="Galleron N."/>
            <person name="Ghim S.Y."/>
            <person name="Glaser P."/>
            <person name="Goffeau A."/>
            <person name="Golightly E.J."/>
            <person name="Grandi G."/>
            <person name="Guiseppi G."/>
            <person name="Guy B.J."/>
            <person name="Haga K."/>
            <person name="Haiech J."/>
            <person name="Harwood C.R."/>
            <person name="Henaut A."/>
            <person name="Hilbert H."/>
            <person name="Holsappel S."/>
            <person name="Hosono S."/>
            <person name="Hullo M.F."/>
            <person name="Itaya M."/>
            <person name="Jones L."/>
            <person name="Joris B."/>
            <person name="Karamata D."/>
            <person name="Kasahara Y."/>
            <person name="Klaerr-Blanchard M."/>
            <person name="Klein C."/>
            <person name="Kobayashi Y."/>
            <person name="Koetter P."/>
            <person name="Koningstein G."/>
            <person name="Krogh S."/>
            <person name="Kumano M."/>
            <person name="Kurita K."/>
            <person name="Lapidus A."/>
            <person name="Lardinois S."/>
            <person name="Lauber J."/>
            <person name="Lazarevic V."/>
            <person name="Lee S.M."/>
            <person name="Levine A."/>
            <person name="Liu H."/>
            <person name="Masuda S."/>
            <person name="Mauel C."/>
            <person name="Medigue C."/>
            <person name="Medina N."/>
            <person name="Mellado R.P."/>
            <person name="Mizuno M."/>
            <person name="Moestl D."/>
            <person name="Nakai S."/>
            <person name="Noback M."/>
            <person name="Noone D."/>
            <person name="O'Reilly M."/>
            <person name="Ogawa K."/>
            <person name="Ogiwara A."/>
            <person name="Oudega B."/>
            <person name="Park S.H."/>
            <person name="Parro V."/>
            <person name="Pohl T.M."/>
            <person name="Portetelle D."/>
            <person name="Porwollik S."/>
            <person name="Prescott A.M."/>
            <person name="Presecan E."/>
            <person name="Pujic P."/>
            <person name="Purnelle B."/>
            <person name="Rapoport G."/>
            <person name="Rey M."/>
            <person name="Reynolds S."/>
            <person name="Rieger M."/>
            <person name="Rivolta C."/>
            <person name="Rocha E."/>
            <person name="Roche B."/>
            <person name="Rose M."/>
            <person name="Sadaie Y."/>
            <person name="Sato T."/>
            <person name="Scanlan E."/>
            <person name="Schleich S."/>
            <person name="Schroeter R."/>
            <person name="Scoffone F."/>
            <person name="Sekiguchi J."/>
            <person name="Sekowska A."/>
            <person name="Seror S.J."/>
            <person name="Serror P."/>
            <person name="Shin B.S."/>
            <person name="Soldo B."/>
            <person name="Sorokin A."/>
            <person name="Tacconi E."/>
            <person name="Takagi T."/>
            <person name="Takahashi H."/>
            <person name="Takemaru K."/>
            <person name="Takeuchi M."/>
            <person name="Tamakoshi A."/>
            <person name="Tanaka T."/>
            <person name="Terpstra P."/>
            <person name="Tognoni A."/>
            <person name="Tosato V."/>
            <person name="Uchiyama S."/>
            <person name="Vandenbol M."/>
            <person name="Vannier F."/>
            <person name="Vassarotti A."/>
            <person name="Viari A."/>
            <person name="Wambutt R."/>
            <person name="Wedler E."/>
            <person name="Wedler H."/>
            <person name="Weitzenegger T."/>
            <person name="Winters P."/>
            <person name="Wipat A."/>
            <person name="Yamamoto H."/>
            <person name="Yamane K."/>
            <person name="Yasumoto K."/>
            <person name="Yata K."/>
            <person name="Yoshida K."/>
            <person name="Yoshikawa H.F."/>
            <person name="Zumstein E."/>
            <person name="Yoshikawa H."/>
            <person name="Danchin A."/>
        </authorList>
    </citation>
    <scope>NUCLEOTIDE SEQUENCE [LARGE SCALE GENOMIC DNA]</scope>
    <source>
        <strain evidence="2 3">168</strain>
    </source>
</reference>
<gene>
    <name evidence="2" type="ORF">BSU_26827</name>
    <name evidence="1" type="ORF">HIR78_15780</name>
</gene>